<evidence type="ECO:0000313" key="3">
    <source>
        <dbReference type="EMBL" id="SKC80173.1"/>
    </source>
</evidence>
<dbReference type="STRING" id="36842.SAMN02194393_02136"/>
<accession>A0A1T5LWC0</accession>
<keyword evidence="4" id="KW-1185">Reference proteome</keyword>
<dbReference type="EMBL" id="FUZT01000008">
    <property type="protein sequence ID" value="SKC80173.1"/>
    <property type="molecule type" value="Genomic_DNA"/>
</dbReference>
<dbReference type="Proteomes" id="UP000190285">
    <property type="component" value="Unassembled WGS sequence"/>
</dbReference>
<reference evidence="3 4" key="1">
    <citation type="submission" date="2017-02" db="EMBL/GenBank/DDBJ databases">
        <authorList>
            <person name="Peterson S.W."/>
        </authorList>
    </citation>
    <scope>NUCLEOTIDE SEQUENCE [LARGE SCALE GENOMIC DNA]</scope>
    <source>
        <strain evidence="3 4">M1</strain>
    </source>
</reference>
<proteinExistence type="predicted"/>
<name>A0A1T5LWC0_9FIRM</name>
<dbReference type="EMBL" id="FUZT01000005">
    <property type="protein sequence ID" value="SKC68282.1"/>
    <property type="molecule type" value="Genomic_DNA"/>
</dbReference>
<protein>
    <submittedName>
        <fullName evidence="3">Uncharacterized protein</fullName>
    </submittedName>
</protein>
<evidence type="ECO:0000313" key="2">
    <source>
        <dbReference type="EMBL" id="SKC71729.1"/>
    </source>
</evidence>
<evidence type="ECO:0000313" key="4">
    <source>
        <dbReference type="Proteomes" id="UP000190285"/>
    </source>
</evidence>
<dbReference type="AlphaFoldDB" id="A0A1T5LWC0"/>
<dbReference type="RefSeq" id="WP_079491529.1">
    <property type="nucleotide sequence ID" value="NZ_FUZT01000005.1"/>
</dbReference>
<evidence type="ECO:0000313" key="1">
    <source>
        <dbReference type="EMBL" id="SKC68282.1"/>
    </source>
</evidence>
<sequence length="61" mass="6955">MKAKTNLTSIEELKKKHKISQPVYIGLKIYKKWADGKKVSEKEFLDAAKKFLESSIDKGGE</sequence>
<organism evidence="3 4">
    <name type="scientific">Maledivibacter halophilus</name>
    <dbReference type="NCBI Taxonomy" id="36842"/>
    <lineage>
        <taxon>Bacteria</taxon>
        <taxon>Bacillati</taxon>
        <taxon>Bacillota</taxon>
        <taxon>Clostridia</taxon>
        <taxon>Peptostreptococcales</taxon>
        <taxon>Caminicellaceae</taxon>
        <taxon>Maledivibacter</taxon>
    </lineage>
</organism>
<dbReference type="OrthoDB" id="2062918at2"/>
<dbReference type="EMBL" id="FUZT01000006">
    <property type="protein sequence ID" value="SKC71729.1"/>
    <property type="molecule type" value="Genomic_DNA"/>
</dbReference>
<gene>
    <name evidence="1" type="ORF">SAMN02194393_02136</name>
    <name evidence="2" type="ORF">SAMN02194393_02516</name>
    <name evidence="3" type="ORF">SAMN02194393_03447</name>
</gene>